<dbReference type="EMBL" id="CP009818">
    <property type="protein sequence ID" value="ATZ57190.1"/>
    <property type="molecule type" value="Genomic_DNA"/>
</dbReference>
<dbReference type="GO" id="GO:0005886">
    <property type="term" value="C:plasma membrane"/>
    <property type="evidence" value="ECO:0007669"/>
    <property type="project" value="TreeGrafter"/>
</dbReference>
<evidence type="ECO:0000256" key="5">
    <source>
        <dbReference type="SAM" id="Phobius"/>
    </source>
</evidence>
<dbReference type="GO" id="GO:0032126">
    <property type="term" value="C:eisosome"/>
    <property type="evidence" value="ECO:0007669"/>
    <property type="project" value="TreeGrafter"/>
</dbReference>
<keyword evidence="8" id="KW-1185">Reference proteome</keyword>
<organism evidence="7 8">
    <name type="scientific">Botryotinia fuckeliana (strain B05.10)</name>
    <name type="common">Noble rot fungus</name>
    <name type="synonym">Botrytis cinerea</name>
    <dbReference type="NCBI Taxonomy" id="332648"/>
    <lineage>
        <taxon>Eukaryota</taxon>
        <taxon>Fungi</taxon>
        <taxon>Dikarya</taxon>
        <taxon>Ascomycota</taxon>
        <taxon>Pezizomycotina</taxon>
        <taxon>Leotiomycetes</taxon>
        <taxon>Helotiales</taxon>
        <taxon>Sclerotiniaceae</taxon>
        <taxon>Botrytis</taxon>
    </lineage>
</organism>
<evidence type="ECO:0000259" key="6">
    <source>
        <dbReference type="Pfam" id="PF01284"/>
    </source>
</evidence>
<feature type="domain" description="MARVEL" evidence="6">
    <location>
        <begin position="5"/>
        <end position="138"/>
    </location>
</feature>
<dbReference type="KEGG" id="bfu:BCIN_14g03520"/>
<name>A0A384K2Z8_BOTFB</name>
<feature type="transmembrane region" description="Helical" evidence="5">
    <location>
        <begin position="40"/>
        <end position="61"/>
    </location>
</feature>
<dbReference type="InterPro" id="IPR052649">
    <property type="entry name" value="NCE102-like"/>
</dbReference>
<evidence type="ECO:0000313" key="7">
    <source>
        <dbReference type="EMBL" id="ATZ57190.1"/>
    </source>
</evidence>
<dbReference type="Pfam" id="PF01284">
    <property type="entry name" value="MARVEL"/>
    <property type="match status" value="1"/>
</dbReference>
<feature type="transmembrane region" description="Helical" evidence="5">
    <location>
        <begin position="7"/>
        <end position="28"/>
    </location>
</feature>
<dbReference type="RefSeq" id="XP_024552989.1">
    <property type="nucleotide sequence ID" value="XM_024697174.1"/>
</dbReference>
<feature type="transmembrane region" description="Helical" evidence="5">
    <location>
        <begin position="124"/>
        <end position="142"/>
    </location>
</feature>
<evidence type="ECO:0000256" key="3">
    <source>
        <dbReference type="ARBA" id="ARBA00022989"/>
    </source>
</evidence>
<keyword evidence="3 5" id="KW-1133">Transmembrane helix</keyword>
<dbReference type="InterPro" id="IPR008253">
    <property type="entry name" value="Marvel"/>
</dbReference>
<dbReference type="GO" id="GO:0072659">
    <property type="term" value="P:protein localization to plasma membrane"/>
    <property type="evidence" value="ECO:0007669"/>
    <property type="project" value="TreeGrafter"/>
</dbReference>
<evidence type="ECO:0000256" key="2">
    <source>
        <dbReference type="ARBA" id="ARBA00022692"/>
    </source>
</evidence>
<dbReference type="GO" id="GO:0070941">
    <property type="term" value="P:eisosome assembly"/>
    <property type="evidence" value="ECO:0007669"/>
    <property type="project" value="TreeGrafter"/>
</dbReference>
<keyword evidence="2 5" id="KW-0812">Transmembrane</keyword>
<comment type="subcellular location">
    <subcellularLocation>
        <location evidence="1">Membrane</location>
        <topology evidence="1">Multi-pass membrane protein</topology>
    </subcellularLocation>
</comment>
<dbReference type="PANTHER" id="PTHR28165:SF1">
    <property type="entry name" value="NON-CLASSICAL EXPORT PROTEIN 2-RELATED"/>
    <property type="match status" value="1"/>
</dbReference>
<reference evidence="7 8" key="1">
    <citation type="journal article" date="2011" name="PLoS Genet.">
        <title>Genomic analysis of the necrotrophic fungal pathogens Sclerotinia sclerotiorum and Botrytis cinerea.</title>
        <authorList>
            <person name="Amselem J."/>
            <person name="Cuomo C.A."/>
            <person name="van Kan J.A."/>
            <person name="Viaud M."/>
            <person name="Benito E.P."/>
            <person name="Couloux A."/>
            <person name="Coutinho P.M."/>
            <person name="de Vries R.P."/>
            <person name="Dyer P.S."/>
            <person name="Fillinger S."/>
            <person name="Fournier E."/>
            <person name="Gout L."/>
            <person name="Hahn M."/>
            <person name="Kohn L."/>
            <person name="Lapalu N."/>
            <person name="Plummer K.M."/>
            <person name="Pradier J.M."/>
            <person name="Quevillon E."/>
            <person name="Sharon A."/>
            <person name="Simon A."/>
            <person name="ten Have A."/>
            <person name="Tudzynski B."/>
            <person name="Tudzynski P."/>
            <person name="Wincker P."/>
            <person name="Andrew M."/>
            <person name="Anthouard V."/>
            <person name="Beever R.E."/>
            <person name="Beffa R."/>
            <person name="Benoit I."/>
            <person name="Bouzid O."/>
            <person name="Brault B."/>
            <person name="Chen Z."/>
            <person name="Choquer M."/>
            <person name="Collemare J."/>
            <person name="Cotton P."/>
            <person name="Danchin E.G."/>
            <person name="Da Silva C."/>
            <person name="Gautier A."/>
            <person name="Giraud C."/>
            <person name="Giraud T."/>
            <person name="Gonzalez C."/>
            <person name="Grossetete S."/>
            <person name="Guldener U."/>
            <person name="Henrissat B."/>
            <person name="Howlett B.J."/>
            <person name="Kodira C."/>
            <person name="Kretschmer M."/>
            <person name="Lappartient A."/>
            <person name="Leroch M."/>
            <person name="Levis C."/>
            <person name="Mauceli E."/>
            <person name="Neuveglise C."/>
            <person name="Oeser B."/>
            <person name="Pearson M."/>
            <person name="Poulain J."/>
            <person name="Poussereau N."/>
            <person name="Quesneville H."/>
            <person name="Rascle C."/>
            <person name="Schumacher J."/>
            <person name="Segurens B."/>
            <person name="Sexton A."/>
            <person name="Silva E."/>
            <person name="Sirven C."/>
            <person name="Soanes D.M."/>
            <person name="Talbot N.J."/>
            <person name="Templeton M."/>
            <person name="Yandava C."/>
            <person name="Yarden O."/>
            <person name="Zeng Q."/>
            <person name="Rollins J.A."/>
            <person name="Lebrun M.H."/>
            <person name="Dickman M."/>
        </authorList>
    </citation>
    <scope>NUCLEOTIDE SEQUENCE [LARGE SCALE GENOMIC DNA]</scope>
    <source>
        <strain evidence="7 8">B05.10</strain>
    </source>
</reference>
<sequence>MVSVPQLALRVLQFLCVLIALALVAASIDDQFYGNSSVNWAMFVAVFSMIVVFYGMAAAFVESLAQPMILGAMDGLATLFNFIAGVVLAARLGVHSCSNRRYLFSNSLTQGMAERCRMLQAATAFFWFAFALFAASIAMDFIGGGSSMARRSNVRKSAPTMSQV</sequence>
<feature type="transmembrane region" description="Helical" evidence="5">
    <location>
        <begin position="73"/>
        <end position="94"/>
    </location>
</feature>
<keyword evidence="4 5" id="KW-0472">Membrane</keyword>
<reference evidence="7 8" key="2">
    <citation type="journal article" date="2012" name="Eukaryot. Cell">
        <title>Genome update of Botrytis cinerea strains B05.10 and T4.</title>
        <authorList>
            <person name="Staats M."/>
            <person name="van Kan J.A."/>
        </authorList>
    </citation>
    <scope>NUCLEOTIDE SEQUENCE [LARGE SCALE GENOMIC DNA]</scope>
    <source>
        <strain evidence="7 8">B05.10</strain>
    </source>
</reference>
<accession>A0A384K2Z8</accession>
<evidence type="ECO:0000256" key="4">
    <source>
        <dbReference type="ARBA" id="ARBA00023136"/>
    </source>
</evidence>
<reference evidence="7 8" key="3">
    <citation type="journal article" date="2017" name="Mol. Plant Pathol.">
        <title>A gapless genome sequence of the fungus Botrytis cinerea.</title>
        <authorList>
            <person name="Van Kan J.A."/>
            <person name="Stassen J.H."/>
            <person name="Mosbach A."/>
            <person name="Van Der Lee T.A."/>
            <person name="Faino L."/>
            <person name="Farmer A.D."/>
            <person name="Papasotiriou D.G."/>
            <person name="Zhou S."/>
            <person name="Seidl M.F."/>
            <person name="Cottam E."/>
            <person name="Edel D."/>
            <person name="Hahn M."/>
            <person name="Schwartz D.C."/>
            <person name="Dietrich R.A."/>
            <person name="Widdison S."/>
            <person name="Scalliet G."/>
        </authorList>
    </citation>
    <scope>NUCLEOTIDE SEQUENCE [LARGE SCALE GENOMIC DNA]</scope>
    <source>
        <strain evidence="7 8">B05.10</strain>
    </source>
</reference>
<gene>
    <name evidence="7" type="ORF">BCIN_14g03520</name>
</gene>
<dbReference type="PANTHER" id="PTHR28165">
    <property type="entry name" value="NON-CLASSICAL EXPORT PROTEIN 2-RELATED"/>
    <property type="match status" value="1"/>
</dbReference>
<dbReference type="AlphaFoldDB" id="A0A384K2Z8"/>
<dbReference type="Proteomes" id="UP000001798">
    <property type="component" value="Chromosome 14"/>
</dbReference>
<protein>
    <recommendedName>
        <fullName evidence="6">MARVEL domain-containing protein</fullName>
    </recommendedName>
</protein>
<evidence type="ECO:0000256" key="1">
    <source>
        <dbReference type="ARBA" id="ARBA00004141"/>
    </source>
</evidence>
<dbReference type="VEuPathDB" id="FungiDB:Bcin14g03520"/>
<proteinExistence type="predicted"/>
<dbReference type="OrthoDB" id="5423111at2759"/>
<dbReference type="GeneID" id="5429972"/>
<dbReference type="OMA" id="AFMWFLW"/>
<evidence type="ECO:0000313" key="8">
    <source>
        <dbReference type="Proteomes" id="UP000001798"/>
    </source>
</evidence>